<feature type="transmembrane region" description="Helical" evidence="1">
    <location>
        <begin position="408"/>
        <end position="429"/>
    </location>
</feature>
<dbReference type="RefSeq" id="WP_377566851.1">
    <property type="nucleotide sequence ID" value="NZ_JBHTMP010000003.1"/>
</dbReference>
<proteinExistence type="predicted"/>
<feature type="transmembrane region" description="Helical" evidence="1">
    <location>
        <begin position="381"/>
        <end position="402"/>
    </location>
</feature>
<dbReference type="EMBL" id="JBHTMP010000003">
    <property type="protein sequence ID" value="MFD1320152.1"/>
    <property type="molecule type" value="Genomic_DNA"/>
</dbReference>
<feature type="transmembrane region" description="Helical" evidence="1">
    <location>
        <begin position="215"/>
        <end position="239"/>
    </location>
</feature>
<evidence type="ECO:0000313" key="2">
    <source>
        <dbReference type="EMBL" id="MFD1320152.1"/>
    </source>
</evidence>
<dbReference type="Proteomes" id="UP001597260">
    <property type="component" value="Unassembled WGS sequence"/>
</dbReference>
<feature type="transmembrane region" description="Helical" evidence="1">
    <location>
        <begin position="245"/>
        <end position="265"/>
    </location>
</feature>
<reference evidence="3" key="1">
    <citation type="journal article" date="2019" name="Int. J. Syst. Evol. Microbiol.">
        <title>The Global Catalogue of Microorganisms (GCM) 10K type strain sequencing project: providing services to taxonomists for standard genome sequencing and annotation.</title>
        <authorList>
            <consortium name="The Broad Institute Genomics Platform"/>
            <consortium name="The Broad Institute Genome Sequencing Center for Infectious Disease"/>
            <person name="Wu L."/>
            <person name="Ma J."/>
        </authorList>
    </citation>
    <scope>NUCLEOTIDE SEQUENCE [LARGE SCALE GENOMIC DNA]</scope>
    <source>
        <strain evidence="3">JCM 31037</strain>
    </source>
</reference>
<comment type="caution">
    <text evidence="2">The sequence shown here is derived from an EMBL/GenBank/DDBJ whole genome shotgun (WGS) entry which is preliminary data.</text>
</comment>
<sequence length="662" mass="74585">MTAPSMFNMAQGDARVGVQAQTIHGDVYHYELPPDASPEQTFRIGVNHLDARLPERARELIENAVARGYETDEVRFHRLLALLSGRTLRQLSNEDFNQLSSICGGISRLDGNGEWTAGLKAVLRLLNSLKTTETDVLLKELDELRPLQRGKILDHLGVLLEGPLEDQLWHRSVERARAGQMADDRADRIWMFFQPAPAHPRVRPVQPAWIPVGDWLQAIIGTSAFLVAIANIGIVLLQRGALSPVLAYLVAAAGTAAFMVGGIDWHFRWQQRRSKDAEFVPPLQRADAPDGGFANGVDRLFDRYFAKYVPRGTDRAYWLTQTAGIRRHLRNEVVEIYREQRIKPDAIAWLVRHLVGDVRQRWETDTLTAYRGQFRTPLQTMALMAAGLVAVILGGLWVAAAAMATAPLGATVGVLVAIGAAVISARAWFRVTTEQRRVQADKVEREQQWAARWAAFNRWQEKLSHKPSDAQMAFWLECDRRILVDEAMRQYQLKPSQVIAHAFIEAPGRAYKRARVRKGPWRYSSYRLLLFLLTDDGVRQVNIDLDFQDCSFHFTQRLNYRFEAVAAVRIDGVASQQQIFELTLVNGAPINVRVTESGTEEIQPGEDPWSLSRVALDASGLLHTLNVMEGIAAEGKEWIRHQRRRADERLGELTATVNGLIN</sequence>
<keyword evidence="3" id="KW-1185">Reference proteome</keyword>
<gene>
    <name evidence="2" type="ORF">ACFQ4H_03510</name>
</gene>
<organism evidence="2 3">
    <name type="scientific">Micromonospora sonneratiae</name>
    <dbReference type="NCBI Taxonomy" id="1184706"/>
    <lineage>
        <taxon>Bacteria</taxon>
        <taxon>Bacillati</taxon>
        <taxon>Actinomycetota</taxon>
        <taxon>Actinomycetes</taxon>
        <taxon>Micromonosporales</taxon>
        <taxon>Micromonosporaceae</taxon>
        <taxon>Micromonospora</taxon>
    </lineage>
</organism>
<name>A0ABW3Y6V8_9ACTN</name>
<keyword evidence="1" id="KW-0812">Transmembrane</keyword>
<evidence type="ECO:0000256" key="1">
    <source>
        <dbReference type="SAM" id="Phobius"/>
    </source>
</evidence>
<keyword evidence="1" id="KW-0472">Membrane</keyword>
<keyword evidence="1" id="KW-1133">Transmembrane helix</keyword>
<protein>
    <submittedName>
        <fullName evidence="2">Uncharacterized protein</fullName>
    </submittedName>
</protein>
<accession>A0ABW3Y6V8</accession>
<evidence type="ECO:0000313" key="3">
    <source>
        <dbReference type="Proteomes" id="UP001597260"/>
    </source>
</evidence>